<dbReference type="OrthoDB" id="1680908at2"/>
<dbReference type="AlphaFoldDB" id="A0A1I4HD78"/>
<dbReference type="InterPro" id="IPR007445">
    <property type="entry name" value="PilO"/>
</dbReference>
<evidence type="ECO:0000313" key="1">
    <source>
        <dbReference type="EMBL" id="SFL40134.1"/>
    </source>
</evidence>
<dbReference type="STRING" id="1123291.SAMN04490355_1003156"/>
<proteinExistence type="predicted"/>
<sequence length="193" mass="22556">MISLSWSKMVIKYKLSLVIMGMIAATWLVYSSLLLPQRDSIDQLTMQLYTERQQVKFIEEFLLIHPNPEQYMLELDKNLMQINRILPDDPESSSFVMQVEELSKECSMELNYLKPTKIMNKDGYREYEVEISLIGGFIESMQFIKKIENNSRFTNVIMVTMLPSKNRLETKLLVKIYSYGLPYLANKNSGITD</sequence>
<reference evidence="2" key="1">
    <citation type="submission" date="2016-10" db="EMBL/GenBank/DDBJ databases">
        <authorList>
            <person name="Varghese N."/>
            <person name="Submissions S."/>
        </authorList>
    </citation>
    <scope>NUCLEOTIDE SEQUENCE [LARGE SCALE GENOMIC DNA]</scope>
    <source>
        <strain evidence="2">DSM 13327</strain>
    </source>
</reference>
<dbReference type="GO" id="GO:0043683">
    <property type="term" value="P:type IV pilus assembly"/>
    <property type="evidence" value="ECO:0007669"/>
    <property type="project" value="InterPro"/>
</dbReference>
<dbReference type="GO" id="GO:0043107">
    <property type="term" value="P:type IV pilus-dependent motility"/>
    <property type="evidence" value="ECO:0007669"/>
    <property type="project" value="InterPro"/>
</dbReference>
<accession>A0A1I4HD78</accession>
<name>A0A1I4HD78_9FIRM</name>
<protein>
    <submittedName>
        <fullName evidence="1">Type IV pilus assembly protein PilO</fullName>
    </submittedName>
</protein>
<gene>
    <name evidence="1" type="ORF">SAMN04490355_1003156</name>
</gene>
<organism evidence="1 2">
    <name type="scientific">Pelosinus propionicus DSM 13327</name>
    <dbReference type="NCBI Taxonomy" id="1123291"/>
    <lineage>
        <taxon>Bacteria</taxon>
        <taxon>Bacillati</taxon>
        <taxon>Bacillota</taxon>
        <taxon>Negativicutes</taxon>
        <taxon>Selenomonadales</taxon>
        <taxon>Sporomusaceae</taxon>
        <taxon>Pelosinus</taxon>
    </lineage>
</organism>
<dbReference type="EMBL" id="FOTS01000003">
    <property type="protein sequence ID" value="SFL40134.1"/>
    <property type="molecule type" value="Genomic_DNA"/>
</dbReference>
<dbReference type="InterPro" id="IPR014717">
    <property type="entry name" value="Transl_elong_EF1B/ribsomal_bS6"/>
</dbReference>
<dbReference type="Gene3D" id="3.30.70.60">
    <property type="match status" value="1"/>
</dbReference>
<keyword evidence="2" id="KW-1185">Reference proteome</keyword>
<dbReference type="RefSeq" id="WP_090932642.1">
    <property type="nucleotide sequence ID" value="NZ_FOTS01000003.1"/>
</dbReference>
<evidence type="ECO:0000313" key="2">
    <source>
        <dbReference type="Proteomes" id="UP000199520"/>
    </source>
</evidence>
<dbReference type="Pfam" id="PF04350">
    <property type="entry name" value="PilO"/>
    <property type="match status" value="1"/>
</dbReference>
<dbReference type="Proteomes" id="UP000199520">
    <property type="component" value="Unassembled WGS sequence"/>
</dbReference>